<organism evidence="6 7">
    <name type="scientific">Tetrapyrgos nigripes</name>
    <dbReference type="NCBI Taxonomy" id="182062"/>
    <lineage>
        <taxon>Eukaryota</taxon>
        <taxon>Fungi</taxon>
        <taxon>Dikarya</taxon>
        <taxon>Basidiomycota</taxon>
        <taxon>Agaricomycotina</taxon>
        <taxon>Agaricomycetes</taxon>
        <taxon>Agaricomycetidae</taxon>
        <taxon>Agaricales</taxon>
        <taxon>Marasmiineae</taxon>
        <taxon>Marasmiaceae</taxon>
        <taxon>Tetrapyrgos</taxon>
    </lineage>
</organism>
<name>A0A8H5DAI1_9AGAR</name>
<feature type="compositionally biased region" description="Low complexity" evidence="4">
    <location>
        <begin position="573"/>
        <end position="583"/>
    </location>
</feature>
<feature type="region of interest" description="Disordered" evidence="4">
    <location>
        <begin position="405"/>
        <end position="654"/>
    </location>
</feature>
<feature type="compositionally biased region" description="Pro residues" evidence="4">
    <location>
        <begin position="638"/>
        <end position="648"/>
    </location>
</feature>
<feature type="compositionally biased region" description="Basic and acidic residues" evidence="4">
    <location>
        <begin position="452"/>
        <end position="467"/>
    </location>
</feature>
<feature type="compositionally biased region" description="Polar residues" evidence="4">
    <location>
        <begin position="319"/>
        <end position="344"/>
    </location>
</feature>
<keyword evidence="2" id="KW-0863">Zinc-finger</keyword>
<feature type="region of interest" description="Disordered" evidence="4">
    <location>
        <begin position="176"/>
        <end position="393"/>
    </location>
</feature>
<dbReference type="Gene3D" id="4.10.1060.10">
    <property type="entry name" value="Zinc finger, RanBP2-type"/>
    <property type="match status" value="2"/>
</dbReference>
<dbReference type="GO" id="GO:0008270">
    <property type="term" value="F:zinc ion binding"/>
    <property type="evidence" value="ECO:0007669"/>
    <property type="project" value="UniProtKB-KW"/>
</dbReference>
<feature type="compositionally biased region" description="Pro residues" evidence="4">
    <location>
        <begin position="98"/>
        <end position="123"/>
    </location>
</feature>
<evidence type="ECO:0000259" key="5">
    <source>
        <dbReference type="SMART" id="SM00547"/>
    </source>
</evidence>
<feature type="compositionally biased region" description="Polar residues" evidence="4">
    <location>
        <begin position="191"/>
        <end position="206"/>
    </location>
</feature>
<feature type="compositionally biased region" description="Basic and acidic residues" evidence="4">
    <location>
        <begin position="262"/>
        <end position="280"/>
    </location>
</feature>
<dbReference type="SMART" id="SM00547">
    <property type="entry name" value="ZnF_RBZ"/>
    <property type="match status" value="2"/>
</dbReference>
<dbReference type="Pfam" id="PF00641">
    <property type="entry name" value="Zn_ribbon_RanBP"/>
    <property type="match status" value="1"/>
</dbReference>
<dbReference type="EMBL" id="JAACJM010000057">
    <property type="protein sequence ID" value="KAF5355267.1"/>
    <property type="molecule type" value="Genomic_DNA"/>
</dbReference>
<evidence type="ECO:0000256" key="4">
    <source>
        <dbReference type="SAM" id="MobiDB-lite"/>
    </source>
</evidence>
<accession>A0A8H5DAI1</accession>
<evidence type="ECO:0000256" key="2">
    <source>
        <dbReference type="ARBA" id="ARBA00022771"/>
    </source>
</evidence>
<evidence type="ECO:0000256" key="1">
    <source>
        <dbReference type="ARBA" id="ARBA00022723"/>
    </source>
</evidence>
<feature type="compositionally biased region" description="Polar residues" evidence="4">
    <location>
        <begin position="250"/>
        <end position="261"/>
    </location>
</feature>
<feature type="compositionally biased region" description="Low complexity" evidence="4">
    <location>
        <begin position="294"/>
        <end position="315"/>
    </location>
</feature>
<evidence type="ECO:0000313" key="7">
    <source>
        <dbReference type="Proteomes" id="UP000559256"/>
    </source>
</evidence>
<feature type="region of interest" description="Disordered" evidence="4">
    <location>
        <begin position="48"/>
        <end position="163"/>
    </location>
</feature>
<evidence type="ECO:0000313" key="6">
    <source>
        <dbReference type="EMBL" id="KAF5355267.1"/>
    </source>
</evidence>
<proteinExistence type="predicted"/>
<feature type="domain" description="RanBP2-type" evidence="5">
    <location>
        <begin position="823"/>
        <end position="848"/>
    </location>
</feature>
<feature type="region of interest" description="Disordered" evidence="4">
    <location>
        <begin position="1"/>
        <end position="32"/>
    </location>
</feature>
<keyword evidence="7" id="KW-1185">Reference proteome</keyword>
<evidence type="ECO:0000256" key="3">
    <source>
        <dbReference type="ARBA" id="ARBA00022833"/>
    </source>
</evidence>
<keyword evidence="3" id="KW-0862">Zinc</keyword>
<feature type="compositionally biased region" description="Low complexity" evidence="4">
    <location>
        <begin position="207"/>
        <end position="223"/>
    </location>
</feature>
<feature type="compositionally biased region" description="Polar residues" evidence="4">
    <location>
        <begin position="81"/>
        <end position="92"/>
    </location>
</feature>
<feature type="compositionally biased region" description="Polar residues" evidence="4">
    <location>
        <begin position="491"/>
        <end position="500"/>
    </location>
</feature>
<dbReference type="OrthoDB" id="79830at2759"/>
<feature type="compositionally biased region" description="Basic residues" evidence="4">
    <location>
        <begin position="1"/>
        <end position="11"/>
    </location>
</feature>
<dbReference type="InterPro" id="IPR001876">
    <property type="entry name" value="Znf_RanBP2"/>
</dbReference>
<dbReference type="AlphaFoldDB" id="A0A8H5DAI1"/>
<feature type="compositionally biased region" description="Low complexity" evidence="4">
    <location>
        <begin position="372"/>
        <end position="391"/>
    </location>
</feature>
<feature type="compositionally biased region" description="Polar residues" evidence="4">
    <location>
        <begin position="592"/>
        <end position="606"/>
    </location>
</feature>
<protein>
    <recommendedName>
        <fullName evidence="5">RanBP2-type domain-containing protein</fullName>
    </recommendedName>
</protein>
<feature type="compositionally biased region" description="Low complexity" evidence="4">
    <location>
        <begin position="625"/>
        <end position="637"/>
    </location>
</feature>
<feature type="domain" description="RanBP2-type" evidence="5">
    <location>
        <begin position="768"/>
        <end position="793"/>
    </location>
</feature>
<keyword evidence="1" id="KW-0479">Metal-binding</keyword>
<reference evidence="6 7" key="1">
    <citation type="journal article" date="2020" name="ISME J.">
        <title>Uncovering the hidden diversity of litter-decomposition mechanisms in mushroom-forming fungi.</title>
        <authorList>
            <person name="Floudas D."/>
            <person name="Bentzer J."/>
            <person name="Ahren D."/>
            <person name="Johansson T."/>
            <person name="Persson P."/>
            <person name="Tunlid A."/>
        </authorList>
    </citation>
    <scope>NUCLEOTIDE SEQUENCE [LARGE SCALE GENOMIC DNA]</scope>
    <source>
        <strain evidence="6 7">CBS 291.85</strain>
    </source>
</reference>
<feature type="compositionally biased region" description="Low complexity" evidence="4">
    <location>
        <begin position="64"/>
        <end position="76"/>
    </location>
</feature>
<sequence length="893" mass="93674">MSGAIRSKRSTTLRNIGSPYAGGRPVSKKSSWSTSSLLSFFNPLNYLRSSSTSNVEDSDDDLSDSSAESAAKALSARGQEISASIRSRNDLVQQQQYQPPPPPPNASNLPPPPKSSTFHPPPSSSQSPTTSREKGNDSSTVKNGLDAVAQFLESHGGQELSRQDAQNLINIIKSEQRETFRFSSSTPSTPNRGNSPLPSSNGSFQFSLPSTSTTIDITSPATSKSLKVNPNGRYRYEGGGSAKPARSRNRFQSPAFGSSRGTPERIVLRDSPEKEPIKTDTKRRRVGEISSSTASPSGLNGSAGSSSLQASQSLPFPVSNVNGSPSKASSSNEVTSKVNGTSHPVTPRLRTSMIHTKPTTPAIPSPLRQTWGQSGSPPSRSESEESQPPRQTRAANFMTELIKEVTPVKRLEVSNPYQAARPVPASGPSKPRPKRVRAAKPAPKEVNGVKPSDVKDAEKEKEREKEYSAQAIIEATIPKGSKRSRPPAQSEGMNGTSSVQKLLLPPQVEEVEDEEDARRHSKRAKPNGLVNGSAKVPPTTSGPTITEVVDEDEIMADKTAAAPSQIIEPKEQPSSSAAPTSSSLFGVPAPTTAGSSRSLFSNTKATSAPKEPSKLRFSYQPDVTPSPSTSASSTPAPSLFPPAKPSTPAPSLAAPLFPSAVASASASASTSSKKDPKKFAASIPVLELPVYSFPTPPLASGSGSEVSSSVTVKARGAAKTAPVSSLPKFDFSKPTLAAPKAVPAPAPAVKAFDWGAAGMKPPTSSSGGTWTCNSCMLQNDNSAADKCKICEAPREDKKSAAAPVKAFDWSAAGMKAPGASSGGSWECGSCMLQNDDAAADKCKICEAPREDKKAAAPAPKAFDWSAAGLMKPQGASLGLDMLDVWVEEFGDDD</sequence>
<dbReference type="Proteomes" id="UP000559256">
    <property type="component" value="Unassembled WGS sequence"/>
</dbReference>
<gene>
    <name evidence="6" type="ORF">D9758_006068</name>
</gene>
<comment type="caution">
    <text evidence="6">The sequence shown here is derived from an EMBL/GenBank/DDBJ whole genome shotgun (WGS) entry which is preliminary data.</text>
</comment>